<protein>
    <submittedName>
        <fullName evidence="1">Uncharacterized protein</fullName>
    </submittedName>
</protein>
<keyword evidence="2" id="KW-1185">Reference proteome</keyword>
<accession>A0AA38IJZ5</accession>
<comment type="caution">
    <text evidence="1">The sequence shown here is derived from an EMBL/GenBank/DDBJ whole genome shotgun (WGS) entry which is preliminary data.</text>
</comment>
<name>A0AA38IJZ5_9CUCU</name>
<dbReference type="AlphaFoldDB" id="A0AA38IJZ5"/>
<dbReference type="EMBL" id="JALNTZ010000003">
    <property type="protein sequence ID" value="KAJ3658335.1"/>
    <property type="molecule type" value="Genomic_DNA"/>
</dbReference>
<proteinExistence type="predicted"/>
<dbReference type="Proteomes" id="UP001168821">
    <property type="component" value="Unassembled WGS sequence"/>
</dbReference>
<organism evidence="1 2">
    <name type="scientific">Zophobas morio</name>
    <dbReference type="NCBI Taxonomy" id="2755281"/>
    <lineage>
        <taxon>Eukaryota</taxon>
        <taxon>Metazoa</taxon>
        <taxon>Ecdysozoa</taxon>
        <taxon>Arthropoda</taxon>
        <taxon>Hexapoda</taxon>
        <taxon>Insecta</taxon>
        <taxon>Pterygota</taxon>
        <taxon>Neoptera</taxon>
        <taxon>Endopterygota</taxon>
        <taxon>Coleoptera</taxon>
        <taxon>Polyphaga</taxon>
        <taxon>Cucujiformia</taxon>
        <taxon>Tenebrionidae</taxon>
        <taxon>Zophobas</taxon>
    </lineage>
</organism>
<evidence type="ECO:0000313" key="1">
    <source>
        <dbReference type="EMBL" id="KAJ3658335.1"/>
    </source>
</evidence>
<reference evidence="1" key="1">
    <citation type="journal article" date="2023" name="G3 (Bethesda)">
        <title>Whole genome assemblies of Zophobas morio and Tenebrio molitor.</title>
        <authorList>
            <person name="Kaur S."/>
            <person name="Stinson S.A."/>
            <person name="diCenzo G.C."/>
        </authorList>
    </citation>
    <scope>NUCLEOTIDE SEQUENCE</scope>
    <source>
        <strain evidence="1">QUZm001</strain>
    </source>
</reference>
<sequence>MTSRPFYCYPVSQWRSAAASAPASTSLRGPLVRLRWLRCHLCVHGRARACAGRVGCPTPRVDHQYSRNARADYITVVCVIRGSQFRLVLQVNSTGTDRVGACTMGANLALARPL</sequence>
<gene>
    <name evidence="1" type="ORF">Zmor_010080</name>
</gene>
<evidence type="ECO:0000313" key="2">
    <source>
        <dbReference type="Proteomes" id="UP001168821"/>
    </source>
</evidence>